<keyword evidence="3" id="KW-0804">Transcription</keyword>
<dbReference type="Gene3D" id="3.40.50.2300">
    <property type="match status" value="2"/>
</dbReference>
<evidence type="ECO:0000256" key="3">
    <source>
        <dbReference type="ARBA" id="ARBA00023163"/>
    </source>
</evidence>
<dbReference type="RefSeq" id="WP_331212871.1">
    <property type="nucleotide sequence ID" value="NZ_JAZGQK010000003.1"/>
</dbReference>
<evidence type="ECO:0000313" key="5">
    <source>
        <dbReference type="EMBL" id="MEE6257756.1"/>
    </source>
</evidence>
<dbReference type="SUPFAM" id="SSF47413">
    <property type="entry name" value="lambda repressor-like DNA-binding domains"/>
    <property type="match status" value="1"/>
</dbReference>
<dbReference type="Pfam" id="PF13377">
    <property type="entry name" value="Peripla_BP_3"/>
    <property type="match status" value="1"/>
</dbReference>
<dbReference type="EMBL" id="JAZGQK010000003">
    <property type="protein sequence ID" value="MEE6257756.1"/>
    <property type="molecule type" value="Genomic_DNA"/>
</dbReference>
<gene>
    <name evidence="5" type="ORF">V1633_04525</name>
</gene>
<keyword evidence="6" id="KW-1185">Reference proteome</keyword>
<keyword evidence="2 5" id="KW-0238">DNA-binding</keyword>
<dbReference type="PANTHER" id="PTHR30146:SF109">
    <property type="entry name" value="HTH-TYPE TRANSCRIPTIONAL REGULATOR GALS"/>
    <property type="match status" value="1"/>
</dbReference>
<dbReference type="InterPro" id="IPR028082">
    <property type="entry name" value="Peripla_BP_I"/>
</dbReference>
<organism evidence="5 6">
    <name type="scientific">Plantactinospora sonchi</name>
    <dbReference type="NCBI Taxonomy" id="1544735"/>
    <lineage>
        <taxon>Bacteria</taxon>
        <taxon>Bacillati</taxon>
        <taxon>Actinomycetota</taxon>
        <taxon>Actinomycetes</taxon>
        <taxon>Micromonosporales</taxon>
        <taxon>Micromonosporaceae</taxon>
        <taxon>Plantactinospora</taxon>
    </lineage>
</organism>
<dbReference type="InterPro" id="IPR010982">
    <property type="entry name" value="Lambda_DNA-bd_dom_sf"/>
</dbReference>
<keyword evidence="1" id="KW-0805">Transcription regulation</keyword>
<evidence type="ECO:0000259" key="4">
    <source>
        <dbReference type="PROSITE" id="PS50932"/>
    </source>
</evidence>
<dbReference type="SUPFAM" id="SSF53822">
    <property type="entry name" value="Periplasmic binding protein-like I"/>
    <property type="match status" value="1"/>
</dbReference>
<reference evidence="5 6" key="1">
    <citation type="submission" date="2024-01" db="EMBL/GenBank/DDBJ databases">
        <title>Genome insights into Plantactinospora sonchi sp. nov.</title>
        <authorList>
            <person name="Wang L."/>
        </authorList>
    </citation>
    <scope>NUCLEOTIDE SEQUENCE [LARGE SCALE GENOMIC DNA]</scope>
    <source>
        <strain evidence="5 6">NEAU-QY2</strain>
    </source>
</reference>
<protein>
    <submittedName>
        <fullName evidence="5">LacI family DNA-binding transcriptional regulator</fullName>
    </submittedName>
</protein>
<dbReference type="Gene3D" id="1.10.260.40">
    <property type="entry name" value="lambda repressor-like DNA-binding domains"/>
    <property type="match status" value="1"/>
</dbReference>
<accession>A0ABU7RMM2</accession>
<proteinExistence type="predicted"/>
<dbReference type="PROSITE" id="PS50932">
    <property type="entry name" value="HTH_LACI_2"/>
    <property type="match status" value="1"/>
</dbReference>
<evidence type="ECO:0000256" key="1">
    <source>
        <dbReference type="ARBA" id="ARBA00023015"/>
    </source>
</evidence>
<dbReference type="PANTHER" id="PTHR30146">
    <property type="entry name" value="LACI-RELATED TRANSCRIPTIONAL REPRESSOR"/>
    <property type="match status" value="1"/>
</dbReference>
<name>A0ABU7RMM2_9ACTN</name>
<feature type="domain" description="HTH lacI-type" evidence="4">
    <location>
        <begin position="7"/>
        <end position="61"/>
    </location>
</feature>
<dbReference type="Pfam" id="PF00356">
    <property type="entry name" value="LacI"/>
    <property type="match status" value="1"/>
</dbReference>
<comment type="caution">
    <text evidence="5">The sequence shown here is derived from an EMBL/GenBank/DDBJ whole genome shotgun (WGS) entry which is preliminary data.</text>
</comment>
<dbReference type="PROSITE" id="PS00356">
    <property type="entry name" value="HTH_LACI_1"/>
    <property type="match status" value="1"/>
</dbReference>
<dbReference type="GO" id="GO:0003677">
    <property type="term" value="F:DNA binding"/>
    <property type="evidence" value="ECO:0007669"/>
    <property type="project" value="UniProtKB-KW"/>
</dbReference>
<dbReference type="SMART" id="SM00354">
    <property type="entry name" value="HTH_LACI"/>
    <property type="match status" value="1"/>
</dbReference>
<dbReference type="InterPro" id="IPR000843">
    <property type="entry name" value="HTH_LacI"/>
</dbReference>
<sequence length="332" mass="35326">MPSNRSVRLSDIAAIAGVSISTASKALNGGDRISAETRARVREVAERLDFQPNALARSFALGRSRTIGVLTYRATSTFAGPVLIGAVLQLGELQQASLVFDEDLLVPRQMTKSIRALQARRIDGLLVVGDGHERVSHSVTHHFGVPVTYAFAASDHPEDVVYLPDNEGAGRLATRHLVGVGATRIAHITGSRDSIAARLRERGMRAELEAAGLEQAGETRHGSWSHDWGAAAMSEMLDSGVEIDAVFCGNDHIGLGVLEVCAVRGLRVPADIAVVGVDNWEGVVLDQGIRRLTTVDLELQRLGRLAAADVLSPERAPGEHLVAPTLVLGPSS</sequence>
<dbReference type="CDD" id="cd01392">
    <property type="entry name" value="HTH_LacI"/>
    <property type="match status" value="1"/>
</dbReference>
<dbReference type="InterPro" id="IPR046335">
    <property type="entry name" value="LacI/GalR-like_sensor"/>
</dbReference>
<evidence type="ECO:0000313" key="6">
    <source>
        <dbReference type="Proteomes" id="UP001332243"/>
    </source>
</evidence>
<dbReference type="Proteomes" id="UP001332243">
    <property type="component" value="Unassembled WGS sequence"/>
</dbReference>
<evidence type="ECO:0000256" key="2">
    <source>
        <dbReference type="ARBA" id="ARBA00023125"/>
    </source>
</evidence>